<evidence type="ECO:0000256" key="6">
    <source>
        <dbReference type="RuleBase" id="RU363053"/>
    </source>
</evidence>
<protein>
    <recommendedName>
        <fullName evidence="10">Integral membrane protein</fullName>
    </recommendedName>
</protein>
<evidence type="ECO:0000256" key="2">
    <source>
        <dbReference type="ARBA" id="ARBA00006824"/>
    </source>
</evidence>
<evidence type="ECO:0000256" key="4">
    <source>
        <dbReference type="ARBA" id="ARBA00022989"/>
    </source>
</evidence>
<evidence type="ECO:0000256" key="7">
    <source>
        <dbReference type="SAM" id="MobiDB-lite"/>
    </source>
</evidence>
<organism evidence="8 9">
    <name type="scientific">Microthyrium microscopicum</name>
    <dbReference type="NCBI Taxonomy" id="703497"/>
    <lineage>
        <taxon>Eukaryota</taxon>
        <taxon>Fungi</taxon>
        <taxon>Dikarya</taxon>
        <taxon>Ascomycota</taxon>
        <taxon>Pezizomycotina</taxon>
        <taxon>Dothideomycetes</taxon>
        <taxon>Dothideomycetes incertae sedis</taxon>
        <taxon>Microthyriales</taxon>
        <taxon>Microthyriaceae</taxon>
        <taxon>Microthyrium</taxon>
    </lineage>
</organism>
<comment type="similarity">
    <text evidence="2 6">Belongs to the peroxisomal membrane protein PXMP2/4 family.</text>
</comment>
<feature type="compositionally biased region" description="Basic and acidic residues" evidence="7">
    <location>
        <begin position="1"/>
        <end position="10"/>
    </location>
</feature>
<dbReference type="AlphaFoldDB" id="A0A6A6U575"/>
<feature type="compositionally biased region" description="Basic and acidic residues" evidence="7">
    <location>
        <begin position="228"/>
        <end position="238"/>
    </location>
</feature>
<feature type="transmembrane region" description="Helical" evidence="6">
    <location>
        <begin position="133"/>
        <end position="155"/>
    </location>
</feature>
<keyword evidence="9" id="KW-1185">Reference proteome</keyword>
<feature type="compositionally biased region" description="Pro residues" evidence="7">
    <location>
        <begin position="259"/>
        <end position="269"/>
    </location>
</feature>
<dbReference type="Pfam" id="PF04117">
    <property type="entry name" value="Mpv17_PMP22"/>
    <property type="match status" value="1"/>
</dbReference>
<dbReference type="InterPro" id="IPR007248">
    <property type="entry name" value="Mpv17_PMP22"/>
</dbReference>
<dbReference type="PANTHER" id="PTHR11266">
    <property type="entry name" value="PEROXISOMAL MEMBRANE PROTEIN 2, PXMP2 MPV17"/>
    <property type="match status" value="1"/>
</dbReference>
<name>A0A6A6U575_9PEZI</name>
<proteinExistence type="inferred from homology"/>
<feature type="transmembrane region" description="Helical" evidence="6">
    <location>
        <begin position="196"/>
        <end position="215"/>
    </location>
</feature>
<keyword evidence="5 6" id="KW-0472">Membrane</keyword>
<evidence type="ECO:0000256" key="3">
    <source>
        <dbReference type="ARBA" id="ARBA00022692"/>
    </source>
</evidence>
<reference evidence="8" key="1">
    <citation type="journal article" date="2020" name="Stud. Mycol.">
        <title>101 Dothideomycetes genomes: a test case for predicting lifestyles and emergence of pathogens.</title>
        <authorList>
            <person name="Haridas S."/>
            <person name="Albert R."/>
            <person name="Binder M."/>
            <person name="Bloem J."/>
            <person name="Labutti K."/>
            <person name="Salamov A."/>
            <person name="Andreopoulos B."/>
            <person name="Baker S."/>
            <person name="Barry K."/>
            <person name="Bills G."/>
            <person name="Bluhm B."/>
            <person name="Cannon C."/>
            <person name="Castanera R."/>
            <person name="Culley D."/>
            <person name="Daum C."/>
            <person name="Ezra D."/>
            <person name="Gonzalez J."/>
            <person name="Henrissat B."/>
            <person name="Kuo A."/>
            <person name="Liang C."/>
            <person name="Lipzen A."/>
            <person name="Lutzoni F."/>
            <person name="Magnuson J."/>
            <person name="Mondo S."/>
            <person name="Nolan M."/>
            <person name="Ohm R."/>
            <person name="Pangilinan J."/>
            <person name="Park H.-J."/>
            <person name="Ramirez L."/>
            <person name="Alfaro M."/>
            <person name="Sun H."/>
            <person name="Tritt A."/>
            <person name="Yoshinaga Y."/>
            <person name="Zwiers L.-H."/>
            <person name="Turgeon B."/>
            <person name="Goodwin S."/>
            <person name="Spatafora J."/>
            <person name="Crous P."/>
            <person name="Grigoriev I."/>
        </authorList>
    </citation>
    <scope>NUCLEOTIDE SEQUENCE</scope>
    <source>
        <strain evidence="8">CBS 115976</strain>
    </source>
</reference>
<keyword evidence="3 6" id="KW-0812">Transmembrane</keyword>
<sequence>MSVKFQEEITKTTTQTAGQVGGKAGEKHDLLHEVGEALTKGAGPQGYLALQSNPLRTKMLTSGSLAGLQEFLASWIAHDKNKNGHYFTSRVPKMAIYGAFISAPLGHVLISILQRTFAGRTSLKSKILQILTSNLIVSPIQNSVYLVAMAVIAGARTFHQVRATVRAGFWPVMRVSWITSPVTLAFAQAFLPQEAWVPFFNIVAFVIGTYINSHTKKKRLAALRRKHYGDGRDPRDPRSGSVAGGSVYKDYKEESYGGPQPPGAGRPPY</sequence>
<dbReference type="OrthoDB" id="860at2759"/>
<keyword evidence="4 6" id="KW-1133">Transmembrane helix</keyword>
<evidence type="ECO:0000256" key="1">
    <source>
        <dbReference type="ARBA" id="ARBA00004141"/>
    </source>
</evidence>
<dbReference type="Proteomes" id="UP000799302">
    <property type="component" value="Unassembled WGS sequence"/>
</dbReference>
<evidence type="ECO:0000256" key="5">
    <source>
        <dbReference type="ARBA" id="ARBA00023136"/>
    </source>
</evidence>
<dbReference type="EMBL" id="MU004238">
    <property type="protein sequence ID" value="KAF2667060.1"/>
    <property type="molecule type" value="Genomic_DNA"/>
</dbReference>
<feature type="region of interest" description="Disordered" evidence="7">
    <location>
        <begin position="1"/>
        <end position="23"/>
    </location>
</feature>
<gene>
    <name evidence="8" type="ORF">BT63DRAFT_416131</name>
</gene>
<feature type="transmembrane region" description="Helical" evidence="6">
    <location>
        <begin position="167"/>
        <end position="190"/>
    </location>
</feature>
<evidence type="ECO:0008006" key="10">
    <source>
        <dbReference type="Google" id="ProtNLM"/>
    </source>
</evidence>
<evidence type="ECO:0000313" key="8">
    <source>
        <dbReference type="EMBL" id="KAF2667060.1"/>
    </source>
</evidence>
<feature type="transmembrane region" description="Helical" evidence="6">
    <location>
        <begin position="94"/>
        <end position="113"/>
    </location>
</feature>
<comment type="subcellular location">
    <subcellularLocation>
        <location evidence="1">Membrane</location>
        <topology evidence="1">Multi-pass membrane protein</topology>
    </subcellularLocation>
</comment>
<evidence type="ECO:0000313" key="9">
    <source>
        <dbReference type="Proteomes" id="UP000799302"/>
    </source>
</evidence>
<dbReference type="GO" id="GO:0005778">
    <property type="term" value="C:peroxisomal membrane"/>
    <property type="evidence" value="ECO:0007669"/>
    <property type="project" value="TreeGrafter"/>
</dbReference>
<feature type="region of interest" description="Disordered" evidence="7">
    <location>
        <begin position="226"/>
        <end position="269"/>
    </location>
</feature>
<accession>A0A6A6U575</accession>
<dbReference type="PANTHER" id="PTHR11266:SF93">
    <property type="entry name" value="INTEGRAL MEMBRANE PROTEIN 25D9-6"/>
    <property type="match status" value="1"/>
</dbReference>